<dbReference type="PhylomeDB" id="A0A060T7A1"/>
<organism evidence="2">
    <name type="scientific">Blastobotrys adeninivorans</name>
    <name type="common">Yeast</name>
    <name type="synonym">Arxula adeninivorans</name>
    <dbReference type="NCBI Taxonomy" id="409370"/>
    <lineage>
        <taxon>Eukaryota</taxon>
        <taxon>Fungi</taxon>
        <taxon>Dikarya</taxon>
        <taxon>Ascomycota</taxon>
        <taxon>Saccharomycotina</taxon>
        <taxon>Dipodascomycetes</taxon>
        <taxon>Dipodascales</taxon>
        <taxon>Trichomonascaceae</taxon>
        <taxon>Blastobotrys</taxon>
    </lineage>
</organism>
<feature type="domain" description="Beta-lactamase-related" evidence="1">
    <location>
        <begin position="15"/>
        <end position="365"/>
    </location>
</feature>
<dbReference type="InterPro" id="IPR052907">
    <property type="entry name" value="Beta-lactamase/esterase"/>
</dbReference>
<protein>
    <submittedName>
        <fullName evidence="2">ARAD1B21934p</fullName>
    </submittedName>
</protein>
<dbReference type="SUPFAM" id="SSF56601">
    <property type="entry name" value="beta-lactamase/transpeptidase-like"/>
    <property type="match status" value="1"/>
</dbReference>
<proteinExistence type="predicted"/>
<reference evidence="2" key="2">
    <citation type="submission" date="2014-06" db="EMBL/GenBank/DDBJ databases">
        <title>The complete genome of Blastobotrys (Arxula) adeninivorans LS3 - a yeast of biotechnological interest.</title>
        <authorList>
            <person name="Kunze G."/>
            <person name="Gaillardin C."/>
            <person name="Czernicka M."/>
            <person name="Durrens P."/>
            <person name="Martin T."/>
            <person name="Boer E."/>
            <person name="Gabaldon T."/>
            <person name="Cruz J."/>
            <person name="Talla E."/>
            <person name="Marck C."/>
            <person name="Goffeau A."/>
            <person name="Barbe V."/>
            <person name="Baret P."/>
            <person name="Baronian K."/>
            <person name="Beier S."/>
            <person name="Bleykasten C."/>
            <person name="Bode R."/>
            <person name="Casaregola S."/>
            <person name="Despons L."/>
            <person name="Fairhead C."/>
            <person name="Giersberg M."/>
            <person name="Gierski P."/>
            <person name="Hahnel U."/>
            <person name="Hartmann A."/>
            <person name="Jankowska D."/>
            <person name="Jubin C."/>
            <person name="Jung P."/>
            <person name="Lafontaine I."/>
            <person name="Leh-Louis V."/>
            <person name="Lemaire M."/>
            <person name="Marcet-Houben M."/>
            <person name="Mascher M."/>
            <person name="Morel G."/>
            <person name="Richard G.-F."/>
            <person name="Riechen J."/>
            <person name="Sacerdot C."/>
            <person name="Sarkar A."/>
            <person name="Savel G."/>
            <person name="Schacherer J."/>
            <person name="Sherman D."/>
            <person name="Straub M.-L."/>
            <person name="Stein N."/>
            <person name="Thierry A."/>
            <person name="Trautwein-Schult A."/>
            <person name="Westhof E."/>
            <person name="Worch S."/>
            <person name="Dujon B."/>
            <person name="Souciet J.-L."/>
            <person name="Wincker P."/>
            <person name="Scholz U."/>
            <person name="Neuveglise N."/>
        </authorList>
    </citation>
    <scope>NUCLEOTIDE SEQUENCE</scope>
    <source>
        <strain evidence="2">LS3</strain>
    </source>
</reference>
<gene>
    <name evidence="2" type="ORF">GNLVRS02_ARAD1B21934g</name>
</gene>
<dbReference type="InterPro" id="IPR012338">
    <property type="entry name" value="Beta-lactam/transpept-like"/>
</dbReference>
<evidence type="ECO:0000313" key="2">
    <source>
        <dbReference type="EMBL" id="CDP36828.1"/>
    </source>
</evidence>
<dbReference type="Gene3D" id="3.40.710.10">
    <property type="entry name" value="DD-peptidase/beta-lactamase superfamily"/>
    <property type="match status" value="1"/>
</dbReference>
<dbReference type="Pfam" id="PF00144">
    <property type="entry name" value="Beta-lactamase"/>
    <property type="match status" value="1"/>
</dbReference>
<dbReference type="AlphaFoldDB" id="A0A060T7A1"/>
<reference evidence="2" key="1">
    <citation type="submission" date="2014-02" db="EMBL/GenBank/DDBJ databases">
        <authorList>
            <person name="Genoscope - CEA"/>
        </authorList>
    </citation>
    <scope>NUCLEOTIDE SEQUENCE</scope>
    <source>
        <strain evidence="2">LS3</strain>
    </source>
</reference>
<dbReference type="EMBL" id="HG937692">
    <property type="protein sequence ID" value="CDP36828.1"/>
    <property type="molecule type" value="Genomic_DNA"/>
</dbReference>
<accession>A0A060T7A1</accession>
<dbReference type="PANTHER" id="PTHR43319">
    <property type="entry name" value="BETA-LACTAMASE-RELATED"/>
    <property type="match status" value="1"/>
</dbReference>
<name>A0A060T7A1_BLAAD</name>
<dbReference type="PANTHER" id="PTHR43319:SF3">
    <property type="entry name" value="BETA-LACTAMASE-RELATED DOMAIN-CONTAINING PROTEIN"/>
    <property type="match status" value="1"/>
</dbReference>
<evidence type="ECO:0000259" key="1">
    <source>
        <dbReference type="Pfam" id="PF00144"/>
    </source>
</evidence>
<sequence length="384" mass="42187">MAQVHGTCDPAFAAVRDAFEQHVASGNEVGASICVTIGDKTVINLWGGYADAAKTKPWKEDTIVPVWSTTKTWMAMAVLLLADRGQVDLYAPVTKYWPEFGGDGRDEVQVRHFLSHSAGLPSWDPPLKTPEMFDFALATQKLIQQKPWWTPGTQSGYHLQSQGYLIGELVQRVTGKSLGQFLHEEIIDQLGSDTFLPVPEKHWSRIGEMIPPEQMKLPPGLDPQSIMVRALKGTPASAEVANTPEFRKLGVGSYGGFANAAGLNRLLSIVTHQGCSVEGRRFLSQGIIDKIFEEQTNGTDLVLGVPLRIGMGFGLATPDFEWLPTGRVCFWGGWGGSVALMDLDRKVTFTYAMNRMGLGTLGNERTHDYARAFFKALEGYLAKL</sequence>
<dbReference type="InterPro" id="IPR001466">
    <property type="entry name" value="Beta-lactam-related"/>
</dbReference>